<dbReference type="GeneID" id="109424541"/>
<organism evidence="9">
    <name type="scientific">Aedes albopictus</name>
    <name type="common">Asian tiger mosquito</name>
    <name type="synonym">Stegomyia albopicta</name>
    <dbReference type="NCBI Taxonomy" id="7160"/>
    <lineage>
        <taxon>Eukaryota</taxon>
        <taxon>Metazoa</taxon>
        <taxon>Ecdysozoa</taxon>
        <taxon>Arthropoda</taxon>
        <taxon>Hexapoda</taxon>
        <taxon>Insecta</taxon>
        <taxon>Pterygota</taxon>
        <taxon>Neoptera</taxon>
        <taxon>Endopterygota</taxon>
        <taxon>Diptera</taxon>
        <taxon>Nematocera</taxon>
        <taxon>Culicoidea</taxon>
        <taxon>Culicidae</taxon>
        <taxon>Culicinae</taxon>
        <taxon>Aedini</taxon>
        <taxon>Aedes</taxon>
        <taxon>Stegomyia</taxon>
    </lineage>
</organism>
<dbReference type="InterPro" id="IPR001156">
    <property type="entry name" value="Transferrin-like_dom"/>
</dbReference>
<evidence type="ECO:0000256" key="5">
    <source>
        <dbReference type="PIRSR" id="PIRSR002549-3"/>
    </source>
</evidence>
<dbReference type="GO" id="GO:0005769">
    <property type="term" value="C:early endosome"/>
    <property type="evidence" value="ECO:0007669"/>
    <property type="project" value="TreeGrafter"/>
</dbReference>
<dbReference type="Gene3D" id="3.40.190.10">
    <property type="entry name" value="Periplasmic binding protein-like II"/>
    <property type="match status" value="3"/>
</dbReference>
<feature type="disulfide bond" evidence="6">
    <location>
        <begin position="217"/>
        <end position="226"/>
    </location>
</feature>
<dbReference type="CDD" id="cd13529">
    <property type="entry name" value="PBP2_transferrin"/>
    <property type="match status" value="2"/>
</dbReference>
<dbReference type="GO" id="GO:0055037">
    <property type="term" value="C:recycling endosome"/>
    <property type="evidence" value="ECO:0007669"/>
    <property type="project" value="TreeGrafter"/>
</dbReference>
<name>A0A1W7R6N2_AEDAL</name>
<feature type="disulfide bond" evidence="6">
    <location>
        <begin position="380"/>
        <end position="417"/>
    </location>
</feature>
<keyword evidence="1" id="KW-0677">Repeat</keyword>
<dbReference type="SMART" id="SM00094">
    <property type="entry name" value="TR_FER"/>
    <property type="match status" value="1"/>
</dbReference>
<dbReference type="Pfam" id="PF00405">
    <property type="entry name" value="Transferrin"/>
    <property type="match status" value="2"/>
</dbReference>
<dbReference type="SUPFAM" id="SSF53850">
    <property type="entry name" value="Periplasmic binding protein-like II"/>
    <property type="match status" value="2"/>
</dbReference>
<feature type="disulfide bond" evidence="6">
    <location>
        <begin position="145"/>
        <end position="241"/>
    </location>
</feature>
<dbReference type="GO" id="GO:0005615">
    <property type="term" value="C:extracellular space"/>
    <property type="evidence" value="ECO:0007669"/>
    <property type="project" value="InterPro"/>
</dbReference>
<dbReference type="GO" id="GO:0046872">
    <property type="term" value="F:metal ion binding"/>
    <property type="evidence" value="ECO:0007669"/>
    <property type="project" value="UniProtKB-KW"/>
</dbReference>
<feature type="disulfide bond" evidence="6">
    <location>
        <begin position="522"/>
        <end position="530"/>
    </location>
</feature>
<dbReference type="PRINTS" id="PR00422">
    <property type="entry name" value="TRANSFERRIN"/>
</dbReference>
<protein>
    <recommendedName>
        <fullName evidence="3">Transferrin</fullName>
    </recommendedName>
</protein>
<feature type="disulfide bond" evidence="6">
    <location>
        <begin position="390"/>
        <end position="408"/>
    </location>
</feature>
<dbReference type="PANTHER" id="PTHR11485:SF54">
    <property type="entry name" value="TRANSFERRIN"/>
    <property type="match status" value="1"/>
</dbReference>
<feature type="disulfide bond" evidence="6">
    <location>
        <begin position="194"/>
        <end position="220"/>
    </location>
</feature>
<dbReference type="AlphaFoldDB" id="A0A1W7R6N2"/>
<accession>A0A1W7R6N2</accession>
<sequence>MNLPRRYYLFYWLVIIFMTSDVHSQDHLVKGKNTADKTLRVCVVEGSGLYKKGAQNCPTLEAKSNLECVYGLDRLDCLRKIQKGKAHFAVFSPEDLLAARWAGAEILVTSELRFHNEFFEYEVVAVVDNEAHINTARELKGSKFCHPGHGIQNHWTEVLADYFETKLVPRECEEDLSPTESRIKAVANFFGPTCKAGPWVSDPVEDRALKNKYPSLCQLCYNPYQCGIGDKHWGRRGPLYCLTSGAGEVAWVRLDDVRSHFGFSGLPPEADPAGFSFLCPDGHLQPLDTRKPCVWLAKPWPAVAAQRNIAMKVQDTVAGLNHDDTHSWQNALLMILETYHVNVTTLDNTIPVDDYLDQAVGFQDAYSFPSCNPPRSILFCTTSLIELAKCSWMQEVASVYGVEPNIQCMRSDTLDTCLKNVQHKVSDVVVVDQDTRLRAERDYKLKPILYEYSSTLEDKYVVVAVIRAGSKIKTGFDLRGKKACFPSYQGAAYLSVLESLMNHTNFINECTDVSGYFSASSCNWKADSKCTSVFNGEEGSLRCLLEGNGDVAFMSYATYKKFKGNEFHWAHKHTPSEFSLFCPFNKPVKSKAVCYLNWVSRGHIMISGSASVLREKEIYNSLREIDRLLGKKHRVTSVPFTLYGEFDRKTNVIYRDGTESLRGPVEMYRDRNAGLLDSIYARIAHRNCTHSSATRTVISPSSALALNAILIIIYSSFYLL</sequence>
<keyword evidence="7" id="KW-0732">Signal</keyword>
<feature type="domain" description="Transferrin-like" evidence="8">
    <location>
        <begin position="39"/>
        <end position="367"/>
    </location>
</feature>
<feature type="binding site" evidence="5">
    <location>
        <position position="460"/>
    </location>
    <ligand>
        <name>Fe(3+)</name>
        <dbReference type="ChEBI" id="CHEBI:29034"/>
        <label>1</label>
    </ligand>
</feature>
<reference evidence="11" key="1">
    <citation type="journal article" date="2015" name="Proc. Natl. Acad. Sci. U.S.A.">
        <title>Genome sequence of the Asian Tiger mosquito, Aedes albopictus, reveals insights into its biology, genetics, and evolution.</title>
        <authorList>
            <person name="Chen X.G."/>
            <person name="Jiang X."/>
            <person name="Gu J."/>
            <person name="Xu M."/>
            <person name="Wu Y."/>
            <person name="Deng Y."/>
            <person name="Zhang C."/>
            <person name="Bonizzoni M."/>
            <person name="Dermauw W."/>
            <person name="Vontas J."/>
            <person name="Armbruster P."/>
            <person name="Huang X."/>
            <person name="Yang Y."/>
            <person name="Zhang H."/>
            <person name="He W."/>
            <person name="Peng H."/>
            <person name="Liu Y."/>
            <person name="Wu K."/>
            <person name="Chen J."/>
            <person name="Lirakis M."/>
            <person name="Topalis P."/>
            <person name="Van Leeuwen T."/>
            <person name="Hall A.B."/>
            <person name="Jiang X."/>
            <person name="Thorpe C."/>
            <person name="Mueller R.L."/>
            <person name="Sun C."/>
            <person name="Waterhouse R.M."/>
            <person name="Yan G."/>
            <person name="Tu Z.J."/>
            <person name="Fang X."/>
            <person name="James A.A."/>
        </authorList>
    </citation>
    <scope>NUCLEOTIDE SEQUENCE [LARGE SCALE GENOMIC DNA]</scope>
    <source>
        <strain evidence="11">Foshan</strain>
    </source>
</reference>
<feature type="disulfide bond" evidence="6">
    <location>
        <begin position="42"/>
        <end position="77"/>
    </location>
</feature>
<dbReference type="KEGG" id="aalb:109424541"/>
<evidence type="ECO:0000256" key="1">
    <source>
        <dbReference type="ARBA" id="ARBA00022737"/>
    </source>
</evidence>
<dbReference type="GO" id="GO:0006826">
    <property type="term" value="P:iron ion transport"/>
    <property type="evidence" value="ECO:0007669"/>
    <property type="project" value="UniProtKB-KW"/>
</dbReference>
<dbReference type="VEuPathDB" id="VectorBase:AALC636_023391"/>
<evidence type="ECO:0000256" key="6">
    <source>
        <dbReference type="PIRSR" id="PIRSR002549-4"/>
    </source>
</evidence>
<evidence type="ECO:0000256" key="4">
    <source>
        <dbReference type="PIRSR" id="PIRSR002549-2"/>
    </source>
</evidence>
<dbReference type="VEuPathDB" id="VectorBase:AALF009992"/>
<feature type="disulfide bond" evidence="6">
    <location>
        <begin position="484"/>
        <end position="543"/>
    </location>
</feature>
<feature type="chain" id="PRO_5012913295" description="Transferrin" evidence="7">
    <location>
        <begin position="25"/>
        <end position="720"/>
    </location>
</feature>
<reference evidence="10" key="3">
    <citation type="submission" date="2025-05" db="UniProtKB">
        <authorList>
            <consortium name="EnsemblMetazoa"/>
        </authorList>
    </citation>
    <scope>IDENTIFICATION</scope>
    <source>
        <strain evidence="10">Foshan</strain>
    </source>
</reference>
<evidence type="ECO:0000313" key="10">
    <source>
        <dbReference type="EnsemblMetazoa" id="AALFPA23_006281.P8139"/>
    </source>
</evidence>
<comment type="similarity">
    <text evidence="3">Belongs to the transferrin family.</text>
</comment>
<dbReference type="VEuPathDB" id="VectorBase:AALFPA_068366"/>
<comment type="function">
    <text evidence="3">Transferrins are iron binding transport proteins which bind Fe(3+) ion in association with the binding of an anion, usually bicarbonate.</text>
</comment>
<dbReference type="PROSITE" id="PS51408">
    <property type="entry name" value="TRANSFERRIN_LIKE_4"/>
    <property type="match status" value="2"/>
</dbReference>
<evidence type="ECO:0000313" key="9">
    <source>
        <dbReference type="EMBL" id="JAV46793.1"/>
    </source>
</evidence>
<feature type="signal peptide" evidence="7">
    <location>
        <begin position="1"/>
        <end position="24"/>
    </location>
</feature>
<keyword evidence="11" id="KW-1185">Reference proteome</keyword>
<keyword evidence="3 5" id="KW-0479">Metal-binding</keyword>
<dbReference type="EnsemblMetazoa" id="AALFPA23_006281.R8139">
    <property type="protein sequence ID" value="AALFPA23_006281.P8139"/>
    <property type="gene ID" value="AALFPA23_006281"/>
</dbReference>
<dbReference type="InterPro" id="IPR016357">
    <property type="entry name" value="Transferrin"/>
</dbReference>
<feature type="binding site" evidence="4">
    <location>
        <position position="492"/>
    </location>
    <ligand>
        <name>hydrogencarbonate</name>
        <dbReference type="ChEBI" id="CHEBI:17544"/>
        <label>1</label>
    </ligand>
</feature>
<dbReference type="RefSeq" id="XP_029734023.2">
    <property type="nucleotide sequence ID" value="XM_029878163.2"/>
</dbReference>
<keyword evidence="3 5" id="KW-0408">Iron</keyword>
<evidence type="ECO:0000256" key="7">
    <source>
        <dbReference type="SAM" id="SignalP"/>
    </source>
</evidence>
<evidence type="ECO:0000256" key="2">
    <source>
        <dbReference type="ARBA" id="ARBA00023157"/>
    </source>
</evidence>
<keyword evidence="2 6" id="KW-1015">Disulfide bond</keyword>
<dbReference type="Proteomes" id="UP000069940">
    <property type="component" value="Unassembled WGS sequence"/>
</dbReference>
<evidence type="ECO:0000259" key="8">
    <source>
        <dbReference type="PROSITE" id="PS51408"/>
    </source>
</evidence>
<feature type="disulfide bond" evidence="6">
    <location>
        <begin position="582"/>
        <end position="594"/>
    </location>
</feature>
<evidence type="ECO:0000256" key="3">
    <source>
        <dbReference type="PIRNR" id="PIRNR002549"/>
    </source>
</evidence>
<keyword evidence="3" id="KW-0410">Iron transport</keyword>
<feature type="binding site" evidence="5">
    <location>
        <position position="121"/>
    </location>
    <ligand>
        <name>Fe(3+)</name>
        <dbReference type="ChEBI" id="CHEBI:29034"/>
        <label>1</label>
    </ligand>
</feature>
<dbReference type="GO" id="GO:0005886">
    <property type="term" value="C:plasma membrane"/>
    <property type="evidence" value="ECO:0007669"/>
    <property type="project" value="TreeGrafter"/>
</dbReference>
<proteinExistence type="inferred from homology"/>
<feature type="binding site" evidence="5">
    <location>
        <position position="603"/>
    </location>
    <ligand>
        <name>Fe(3+)</name>
        <dbReference type="ChEBI" id="CHEBI:29034"/>
        <label>1</label>
    </ligand>
</feature>
<feature type="disulfide bond" evidence="6">
    <location>
        <begin position="279"/>
        <end position="293"/>
    </location>
</feature>
<keyword evidence="3" id="KW-0813">Transport</keyword>
<dbReference type="EMBL" id="GEHC01000852">
    <property type="protein sequence ID" value="JAV46793.1"/>
    <property type="molecule type" value="Transcribed_RNA"/>
</dbReference>
<dbReference type="PIRSF" id="PIRSF002549">
    <property type="entry name" value="Transferrin"/>
    <property type="match status" value="1"/>
</dbReference>
<keyword evidence="3" id="KW-0406">Ion transport</keyword>
<feature type="domain" description="Transferrin-like" evidence="8">
    <location>
        <begin position="377"/>
        <end position="680"/>
    </location>
</feature>
<feature type="binding site" evidence="5">
    <location>
        <position position="432"/>
    </location>
    <ligand>
        <name>Fe(3+)</name>
        <dbReference type="ChEBI" id="CHEBI:29034"/>
        <label>1</label>
    </ligand>
</feature>
<dbReference type="PANTHER" id="PTHR11485">
    <property type="entry name" value="TRANSFERRIN"/>
    <property type="match status" value="1"/>
</dbReference>
<reference evidence="9" key="2">
    <citation type="submission" date="2016-03" db="EMBL/GenBank/DDBJ databases">
        <title>RNAseq analyses of the sensorial organs of adult female Aedes albopictus.</title>
        <authorList>
            <person name="Fabrizio L."/>
            <person name="Ribeiro J.M."/>
            <person name="Arca B."/>
        </authorList>
    </citation>
    <scope>NUCLEOTIDE SEQUENCE</scope>
</reference>
<evidence type="ECO:0000313" key="11">
    <source>
        <dbReference type="Proteomes" id="UP000069940"/>
    </source>
</evidence>